<reference evidence="3 4" key="1">
    <citation type="submission" date="2009-01" db="EMBL/GenBank/DDBJ databases">
        <authorList>
            <person name="Qin X."/>
            <person name="Bachman B."/>
            <person name="Battles P."/>
            <person name="Bell A."/>
            <person name="Bess C."/>
            <person name="Bickham C."/>
            <person name="Chaboub L."/>
            <person name="Chen D."/>
            <person name="Coyle M."/>
            <person name="Deiros D.R."/>
            <person name="Dinh H."/>
            <person name="Forbes L."/>
            <person name="Fowler G."/>
            <person name="Francisco L."/>
            <person name="Fu Q."/>
            <person name="Gubbala S."/>
            <person name="Hale W."/>
            <person name="Han Y."/>
            <person name="Hemphill L."/>
            <person name="Highlander S.K."/>
            <person name="Hirani K."/>
            <person name="Hogues M."/>
            <person name="Jackson L."/>
            <person name="Jakkamsetti A."/>
            <person name="Javaid M."/>
            <person name="Jiang H."/>
            <person name="Korchina V."/>
            <person name="Kovar C."/>
            <person name="Lara F."/>
            <person name="Lee S."/>
            <person name="Mata R."/>
            <person name="Mathew T."/>
            <person name="Moen C."/>
            <person name="Morales K."/>
            <person name="Munidasa M."/>
            <person name="Nazareth L."/>
            <person name="Ngo R."/>
            <person name="Nguyen L."/>
            <person name="Okwuonu G."/>
            <person name="Ongeri F."/>
            <person name="Patil S."/>
            <person name="Petrosino J."/>
            <person name="Pham C."/>
            <person name="Pham P."/>
            <person name="Pu L.-L."/>
            <person name="Puazo M."/>
            <person name="Raj R."/>
            <person name="Reid J."/>
            <person name="Rouhana J."/>
            <person name="Saada N."/>
            <person name="Shang Y."/>
            <person name="Simmons D."/>
            <person name="Thornton R."/>
            <person name="Warren J."/>
            <person name="Weissenberger G."/>
            <person name="Zhang J."/>
            <person name="Zhang L."/>
            <person name="Zhou C."/>
            <person name="Zhu D."/>
            <person name="Muzny D."/>
            <person name="Worley K."/>
            <person name="Gibbs R."/>
        </authorList>
    </citation>
    <scope>NUCLEOTIDE SEQUENCE [LARGE SCALE GENOMIC DNA]</scope>
    <source>
        <strain evidence="3 4">ATCC 51866</strain>
    </source>
</reference>
<gene>
    <name evidence="2 3" type="primary">dtd</name>
    <name evidence="3" type="ORF">HMPREF0293_1580</name>
</gene>
<evidence type="ECO:0000313" key="4">
    <source>
        <dbReference type="Proteomes" id="UP000006237"/>
    </source>
</evidence>
<keyword evidence="2" id="KW-0820">tRNA-binding</keyword>
<dbReference type="PANTHER" id="PTHR10472:SF5">
    <property type="entry name" value="D-AMINOACYL-TRNA DEACYLASE 1"/>
    <property type="match status" value="1"/>
</dbReference>
<comment type="subcellular location">
    <subcellularLocation>
        <location evidence="2">Cytoplasm</location>
    </subcellularLocation>
</comment>
<evidence type="ECO:0000256" key="2">
    <source>
        <dbReference type="HAMAP-Rule" id="MF_00518"/>
    </source>
</evidence>
<dbReference type="EC" id="3.1.1.-" evidence="2"/>
<dbReference type="NCBIfam" id="TIGR00256">
    <property type="entry name" value="D-aminoacyl-tRNA deacylase"/>
    <property type="match status" value="1"/>
</dbReference>
<dbReference type="InterPro" id="IPR023509">
    <property type="entry name" value="DTD-like_sf"/>
</dbReference>
<protein>
    <recommendedName>
        <fullName evidence="2">D-aminoacyl-tRNA deacylase</fullName>
        <shortName evidence="2">DTD</shortName>
        <ecNumber evidence="2">3.1.1.96</ecNumber>
    </recommendedName>
    <alternativeName>
        <fullName evidence="2">Gly-tRNA(Ala) deacylase</fullName>
        <ecNumber evidence="2">3.1.1.-</ecNumber>
    </alternativeName>
</protein>
<comment type="domain">
    <text evidence="2">A Gly-cisPro motif from one monomer fits into the active site of the other monomer to allow specific chiral rejection of L-amino acids.</text>
</comment>
<comment type="caution">
    <text evidence="3">The sequence shown here is derived from an EMBL/GenBank/DDBJ whole genome shotgun (WGS) entry which is preliminary data.</text>
</comment>
<dbReference type="Gene3D" id="3.50.80.10">
    <property type="entry name" value="D-tyrosyl-tRNA(Tyr) deacylase"/>
    <property type="match status" value="1"/>
</dbReference>
<keyword evidence="4" id="KW-1185">Reference proteome</keyword>
<evidence type="ECO:0000313" key="3">
    <source>
        <dbReference type="EMBL" id="EEI63062.1"/>
    </source>
</evidence>
<dbReference type="Proteomes" id="UP000006237">
    <property type="component" value="Unassembled WGS sequence"/>
</dbReference>
<comment type="similarity">
    <text evidence="1 2">Belongs to the DTD family.</text>
</comment>
<keyword evidence="2" id="KW-0694">RNA-binding</keyword>
<dbReference type="CDD" id="cd00563">
    <property type="entry name" value="Dtyr_deacylase"/>
    <property type="match status" value="1"/>
</dbReference>
<feature type="short sequence motif" description="Gly-cisPro motif, important for rejection of L-amino acids" evidence="2">
    <location>
        <begin position="171"/>
        <end position="172"/>
    </location>
</feature>
<dbReference type="PANTHER" id="PTHR10472">
    <property type="entry name" value="D-TYROSYL-TRNA TYR DEACYLASE"/>
    <property type="match status" value="1"/>
</dbReference>
<dbReference type="HAMAP" id="MF_00518">
    <property type="entry name" value="Deacylase_Dtd"/>
    <property type="match status" value="1"/>
</dbReference>
<evidence type="ECO:0000256" key="1">
    <source>
        <dbReference type="ARBA" id="ARBA00009673"/>
    </source>
</evidence>
<dbReference type="GO" id="GO:0016787">
    <property type="term" value="F:hydrolase activity"/>
    <property type="evidence" value="ECO:0007669"/>
    <property type="project" value="UniProtKB-KW"/>
</dbReference>
<proteinExistence type="inferred from homology"/>
<dbReference type="InterPro" id="IPR003732">
    <property type="entry name" value="Daa-tRNA_deacyls_DTD"/>
</dbReference>
<keyword evidence="2 3" id="KW-0378">Hydrolase</keyword>
<sequence>MYPFLPFDMKPPASPLLARTLDTILTTIEKGGSDSMRAVLTRVTEASVTVDGTVVGAIDCPETGGILALVGVGRDDSGTAWETMARKIAELRILDGELSVTDAHAPVLLVSQFTLMGKTAKGRRPSWSDAAPGPDAEPVIDKIAADLRKRGLTVETGQFGAMMQVSSVNDGPFTVLVEC</sequence>
<comment type="subunit">
    <text evidence="2">Homodimer.</text>
</comment>
<dbReference type="EMBL" id="ACHF01000036">
    <property type="protein sequence ID" value="EEI63062.1"/>
    <property type="molecule type" value="Genomic_DNA"/>
</dbReference>
<comment type="function">
    <text evidence="2">An aminoacyl-tRNA editing enzyme that deacylates mischarged D-aminoacyl-tRNAs. Also deacylates mischarged glycyl-tRNA(Ala), protecting cells against glycine mischarging by AlaRS. Acts via tRNA-based rather than protein-based catalysis; rejects L-amino acids rather than detecting D-amino acids in the active site. By recycling D-aminoacyl-tRNA to D-amino acids and free tRNA molecules, this enzyme counteracts the toxicity associated with the formation of D-aminoacyl-tRNA entities in vivo and helps enforce protein L-homochirality.</text>
</comment>
<dbReference type="SUPFAM" id="SSF69500">
    <property type="entry name" value="DTD-like"/>
    <property type="match status" value="1"/>
</dbReference>
<keyword evidence="2" id="KW-0963">Cytoplasm</keyword>
<dbReference type="EC" id="3.1.1.96" evidence="2"/>
<name>A0ABM9XPF0_9CORY</name>
<organism evidence="3 4">
    <name type="scientific">Corynebacterium glucuronolyticum ATCC 51866</name>
    <dbReference type="NCBI Taxonomy" id="548478"/>
    <lineage>
        <taxon>Bacteria</taxon>
        <taxon>Bacillati</taxon>
        <taxon>Actinomycetota</taxon>
        <taxon>Actinomycetes</taxon>
        <taxon>Mycobacteriales</taxon>
        <taxon>Corynebacteriaceae</taxon>
        <taxon>Corynebacterium</taxon>
    </lineage>
</organism>
<dbReference type="Pfam" id="PF02580">
    <property type="entry name" value="Tyr_Deacylase"/>
    <property type="match status" value="1"/>
</dbReference>
<comment type="catalytic activity">
    <reaction evidence="2">
        <text>glycyl-tRNA(Ala) + H2O = tRNA(Ala) + glycine + H(+)</text>
        <dbReference type="Rhea" id="RHEA:53744"/>
        <dbReference type="Rhea" id="RHEA-COMP:9657"/>
        <dbReference type="Rhea" id="RHEA-COMP:13640"/>
        <dbReference type="ChEBI" id="CHEBI:15377"/>
        <dbReference type="ChEBI" id="CHEBI:15378"/>
        <dbReference type="ChEBI" id="CHEBI:57305"/>
        <dbReference type="ChEBI" id="CHEBI:78442"/>
        <dbReference type="ChEBI" id="CHEBI:78522"/>
    </reaction>
</comment>
<comment type="catalytic activity">
    <reaction evidence="2">
        <text>a D-aminoacyl-tRNA + H2O = a tRNA + a D-alpha-amino acid + H(+)</text>
        <dbReference type="Rhea" id="RHEA:13953"/>
        <dbReference type="Rhea" id="RHEA-COMP:10123"/>
        <dbReference type="Rhea" id="RHEA-COMP:10124"/>
        <dbReference type="ChEBI" id="CHEBI:15377"/>
        <dbReference type="ChEBI" id="CHEBI:15378"/>
        <dbReference type="ChEBI" id="CHEBI:59871"/>
        <dbReference type="ChEBI" id="CHEBI:78442"/>
        <dbReference type="ChEBI" id="CHEBI:79333"/>
        <dbReference type="EC" id="3.1.1.96"/>
    </reaction>
</comment>
<accession>A0ABM9XPF0</accession>